<dbReference type="Proteomes" id="UP001153076">
    <property type="component" value="Unassembled WGS sequence"/>
</dbReference>
<feature type="domain" description="CHY-type" evidence="3">
    <location>
        <begin position="1"/>
        <end position="29"/>
    </location>
</feature>
<accession>A0A9Q1Q6F3</accession>
<protein>
    <recommendedName>
        <fullName evidence="7">CTCHY-type domain-containing protein</fullName>
    </recommendedName>
</protein>
<keyword evidence="2" id="KW-0812">Transmembrane</keyword>
<dbReference type="PANTHER" id="PTHR21319">
    <property type="entry name" value="RING FINGER AND CHY ZINC FINGER DOMAIN-CONTAINING PROTEIN 1"/>
    <property type="match status" value="1"/>
</dbReference>
<dbReference type="PROSITE" id="PS51266">
    <property type="entry name" value="ZF_CHY"/>
    <property type="match status" value="1"/>
</dbReference>
<evidence type="ECO:0000256" key="2">
    <source>
        <dbReference type="SAM" id="Phobius"/>
    </source>
</evidence>
<dbReference type="PROSITE" id="PS51270">
    <property type="entry name" value="ZF_CTCHY"/>
    <property type="match status" value="1"/>
</dbReference>
<evidence type="ECO:0000313" key="5">
    <source>
        <dbReference type="EMBL" id="KAJ8430917.1"/>
    </source>
</evidence>
<reference evidence="5" key="1">
    <citation type="submission" date="2022-04" db="EMBL/GenBank/DDBJ databases">
        <title>Carnegiea gigantea Genome sequencing and assembly v2.</title>
        <authorList>
            <person name="Copetti D."/>
            <person name="Sanderson M.J."/>
            <person name="Burquez A."/>
            <person name="Wojciechowski M.F."/>
        </authorList>
    </citation>
    <scope>NUCLEOTIDE SEQUENCE</scope>
    <source>
        <strain evidence="5">SGP5-SGP5p</strain>
        <tissue evidence="5">Aerial part</tissue>
    </source>
</reference>
<dbReference type="InterPro" id="IPR017921">
    <property type="entry name" value="Znf_CTCHY"/>
</dbReference>
<feature type="domain" description="CTCHY-type" evidence="4">
    <location>
        <begin position="31"/>
        <end position="172"/>
    </location>
</feature>
<evidence type="ECO:0000256" key="1">
    <source>
        <dbReference type="PROSITE-ProRule" id="PRU00601"/>
    </source>
</evidence>
<keyword evidence="2" id="KW-1133">Transmembrane helix</keyword>
<keyword evidence="1" id="KW-0862">Zinc</keyword>
<sequence>MNSFDDFQVICSLCSEEQDVQHNCIKCGVCMGKYFCALCKFFDDDVSICFVLALCVMIYSTTFGFCFPLRSMFQCNEVVMVGRSQRSSITVMTVESAGKACRSETAIGGEENFFHCSSCCKILALKLPCSSSHEPRYLCEISDSHLPSLPGCCYSTIMKGTHRCLENPMHHNCPVCCEVRLPIDIPFAFLFSVHSLLSYL</sequence>
<keyword evidence="6" id="KW-1185">Reference proteome</keyword>
<gene>
    <name evidence="5" type="ORF">Cgig2_015399</name>
</gene>
<feature type="transmembrane region" description="Helical" evidence="2">
    <location>
        <begin position="50"/>
        <end position="69"/>
    </location>
</feature>
<name>A0A9Q1Q6F3_9CARY</name>
<evidence type="ECO:0000259" key="4">
    <source>
        <dbReference type="PROSITE" id="PS51270"/>
    </source>
</evidence>
<proteinExistence type="predicted"/>
<dbReference type="GO" id="GO:0006511">
    <property type="term" value="P:ubiquitin-dependent protein catabolic process"/>
    <property type="evidence" value="ECO:0007669"/>
    <property type="project" value="TreeGrafter"/>
</dbReference>
<organism evidence="5 6">
    <name type="scientific">Carnegiea gigantea</name>
    <dbReference type="NCBI Taxonomy" id="171969"/>
    <lineage>
        <taxon>Eukaryota</taxon>
        <taxon>Viridiplantae</taxon>
        <taxon>Streptophyta</taxon>
        <taxon>Embryophyta</taxon>
        <taxon>Tracheophyta</taxon>
        <taxon>Spermatophyta</taxon>
        <taxon>Magnoliopsida</taxon>
        <taxon>eudicotyledons</taxon>
        <taxon>Gunneridae</taxon>
        <taxon>Pentapetalae</taxon>
        <taxon>Caryophyllales</taxon>
        <taxon>Cactineae</taxon>
        <taxon>Cactaceae</taxon>
        <taxon>Cactoideae</taxon>
        <taxon>Echinocereeae</taxon>
        <taxon>Carnegiea</taxon>
    </lineage>
</organism>
<keyword evidence="2" id="KW-0472">Membrane</keyword>
<comment type="caution">
    <text evidence="5">The sequence shown here is derived from an EMBL/GenBank/DDBJ whole genome shotgun (WGS) entry which is preliminary data.</text>
</comment>
<keyword evidence="1" id="KW-0479">Metal-binding</keyword>
<dbReference type="AlphaFoldDB" id="A0A9Q1Q6F3"/>
<keyword evidence="1" id="KW-0863">Zinc-finger</keyword>
<evidence type="ECO:0000259" key="3">
    <source>
        <dbReference type="PROSITE" id="PS51266"/>
    </source>
</evidence>
<dbReference type="EMBL" id="JAKOGI010000741">
    <property type="protein sequence ID" value="KAJ8430917.1"/>
    <property type="molecule type" value="Genomic_DNA"/>
</dbReference>
<dbReference type="PANTHER" id="PTHR21319:SF54">
    <property type="entry name" value="E3 UBIQUITIN-PROTEIN LIGASE RZFP34-LIKE"/>
    <property type="match status" value="1"/>
</dbReference>
<dbReference type="OrthoDB" id="411372at2759"/>
<evidence type="ECO:0008006" key="7">
    <source>
        <dbReference type="Google" id="ProtNLM"/>
    </source>
</evidence>
<dbReference type="GO" id="GO:0008270">
    <property type="term" value="F:zinc ion binding"/>
    <property type="evidence" value="ECO:0007669"/>
    <property type="project" value="UniProtKB-KW"/>
</dbReference>
<dbReference type="GO" id="GO:0005634">
    <property type="term" value="C:nucleus"/>
    <property type="evidence" value="ECO:0007669"/>
    <property type="project" value="TreeGrafter"/>
</dbReference>
<dbReference type="GO" id="GO:0061630">
    <property type="term" value="F:ubiquitin protein ligase activity"/>
    <property type="evidence" value="ECO:0007669"/>
    <property type="project" value="TreeGrafter"/>
</dbReference>
<evidence type="ECO:0000313" key="6">
    <source>
        <dbReference type="Proteomes" id="UP001153076"/>
    </source>
</evidence>
<dbReference type="GO" id="GO:0016567">
    <property type="term" value="P:protein ubiquitination"/>
    <property type="evidence" value="ECO:0007669"/>
    <property type="project" value="TreeGrafter"/>
</dbReference>
<dbReference type="InterPro" id="IPR008913">
    <property type="entry name" value="Znf_CHY"/>
</dbReference>